<dbReference type="OrthoDB" id="3801381at2759"/>
<protein>
    <recommendedName>
        <fullName evidence="4">Glycine zipper 2TM domain-containing protein</fullName>
    </recommendedName>
</protein>
<feature type="region of interest" description="Disordered" evidence="3">
    <location>
        <begin position="235"/>
        <end position="289"/>
    </location>
</feature>
<accession>A0A8H7IT93</accession>
<feature type="compositionally biased region" description="Acidic residues" evidence="3">
    <location>
        <begin position="78"/>
        <end position="87"/>
    </location>
</feature>
<gene>
    <name evidence="5" type="ORF">EKO04_011335</name>
</gene>
<evidence type="ECO:0000256" key="3">
    <source>
        <dbReference type="SAM" id="MobiDB-lite"/>
    </source>
</evidence>
<reference evidence="5" key="2">
    <citation type="submission" date="2020-09" db="EMBL/GenBank/DDBJ databases">
        <title>Reference genome assembly for Australian Ascochyta lentis isolate Al4.</title>
        <authorList>
            <person name="Lee R.C."/>
            <person name="Farfan-Caceres L.M."/>
            <person name="Debler J.W."/>
            <person name="Williams A.H."/>
            <person name="Henares B.M."/>
        </authorList>
    </citation>
    <scope>NUCLEOTIDE SEQUENCE</scope>
    <source>
        <strain evidence="5">Al4</strain>
    </source>
</reference>
<evidence type="ECO:0000256" key="2">
    <source>
        <dbReference type="ARBA" id="ARBA00023136"/>
    </source>
</evidence>
<feature type="compositionally biased region" description="Basic and acidic residues" evidence="3">
    <location>
        <begin position="240"/>
        <end position="289"/>
    </location>
</feature>
<reference evidence="5" key="1">
    <citation type="submission" date="2018-12" db="EMBL/GenBank/DDBJ databases">
        <authorList>
            <person name="Syme R.A."/>
            <person name="Farfan-Caceres L."/>
            <person name="Lichtenzveig J."/>
        </authorList>
    </citation>
    <scope>NUCLEOTIDE SEQUENCE</scope>
    <source>
        <strain evidence="5">Al4</strain>
    </source>
</reference>
<evidence type="ECO:0000259" key="4">
    <source>
        <dbReference type="Pfam" id="PF05433"/>
    </source>
</evidence>
<evidence type="ECO:0000313" key="5">
    <source>
        <dbReference type="EMBL" id="KAF9690523.1"/>
    </source>
</evidence>
<evidence type="ECO:0000313" key="6">
    <source>
        <dbReference type="Proteomes" id="UP000651452"/>
    </source>
</evidence>
<evidence type="ECO:0000256" key="1">
    <source>
        <dbReference type="ARBA" id="ARBA00004370"/>
    </source>
</evidence>
<dbReference type="EMBL" id="RZGK01000023">
    <property type="protein sequence ID" value="KAF9690523.1"/>
    <property type="molecule type" value="Genomic_DNA"/>
</dbReference>
<feature type="compositionally biased region" description="Low complexity" evidence="3">
    <location>
        <begin position="43"/>
        <end position="52"/>
    </location>
</feature>
<dbReference type="GO" id="GO:0019867">
    <property type="term" value="C:outer membrane"/>
    <property type="evidence" value="ECO:0007669"/>
    <property type="project" value="InterPro"/>
</dbReference>
<organism evidence="5 6">
    <name type="scientific">Ascochyta lentis</name>
    <dbReference type="NCBI Taxonomy" id="205686"/>
    <lineage>
        <taxon>Eukaryota</taxon>
        <taxon>Fungi</taxon>
        <taxon>Dikarya</taxon>
        <taxon>Ascomycota</taxon>
        <taxon>Pezizomycotina</taxon>
        <taxon>Dothideomycetes</taxon>
        <taxon>Pleosporomycetidae</taxon>
        <taxon>Pleosporales</taxon>
        <taxon>Pleosporineae</taxon>
        <taxon>Didymellaceae</taxon>
        <taxon>Ascochyta</taxon>
    </lineage>
</organism>
<keyword evidence="2" id="KW-0472">Membrane</keyword>
<dbReference type="InterPro" id="IPR008816">
    <property type="entry name" value="Gly_zipper_2TM_dom"/>
</dbReference>
<sequence length="289" mass="33867">MGEYEELVELGFEGADKFVNKYHDKAFDKVGRHSHRRRDRQQQRQQQGQQQQRYREPPASESSHADHRPSRAHGDTLREDDDRDSDSDMYAPDRRQEREQDRRDARYVSDETFYYRGPDAGAVVMRGSDAYNRARGYEVAQYQQPQYNHRREDYGQRGRPAPQRRRSSWSPPRSGRDGGDSRRARSRSRSRSMDKTHRIAATVAGGLIGGLLGNQMQKGRKYDTAATIAGAVIGGIGAKEASEQWDKRKSRREDCDEKWEDKYGDERERRRDERRRDDRYDGNDDGRRY</sequence>
<keyword evidence="6" id="KW-1185">Reference proteome</keyword>
<proteinExistence type="predicted"/>
<dbReference type="Pfam" id="PF05433">
    <property type="entry name" value="Rick_17kDa_Anti"/>
    <property type="match status" value="1"/>
</dbReference>
<dbReference type="PANTHER" id="PTHR35603">
    <property type="match status" value="1"/>
</dbReference>
<name>A0A8H7IT93_9PLEO</name>
<feature type="region of interest" description="Disordered" evidence="3">
    <location>
        <begin position="26"/>
        <end position="123"/>
    </location>
</feature>
<dbReference type="Proteomes" id="UP000651452">
    <property type="component" value="Unassembled WGS sequence"/>
</dbReference>
<feature type="region of interest" description="Disordered" evidence="3">
    <location>
        <begin position="139"/>
        <end position="198"/>
    </location>
</feature>
<feature type="compositionally biased region" description="Basic and acidic residues" evidence="3">
    <location>
        <begin position="53"/>
        <end position="77"/>
    </location>
</feature>
<feature type="compositionally biased region" description="Basic and acidic residues" evidence="3">
    <location>
        <begin position="174"/>
        <end position="183"/>
    </location>
</feature>
<feature type="compositionally biased region" description="Basic and acidic residues" evidence="3">
    <location>
        <begin position="91"/>
        <end position="109"/>
    </location>
</feature>
<dbReference type="AlphaFoldDB" id="A0A8H7IT93"/>
<dbReference type="InterPro" id="IPR051407">
    <property type="entry name" value="Bact_OM_lipoprot/Surf_antigen"/>
</dbReference>
<feature type="domain" description="Glycine zipper 2TM" evidence="4">
    <location>
        <begin position="201"/>
        <end position="240"/>
    </location>
</feature>
<dbReference type="PANTHER" id="PTHR35603:SF2">
    <property type="entry name" value="OUTER MEMBRANE LIPOPROTEIN"/>
    <property type="match status" value="1"/>
</dbReference>
<comment type="subcellular location">
    <subcellularLocation>
        <location evidence="1">Membrane</location>
    </subcellularLocation>
</comment>
<comment type="caution">
    <text evidence="5">The sequence shown here is derived from an EMBL/GenBank/DDBJ whole genome shotgun (WGS) entry which is preliminary data.</text>
</comment>